<feature type="domain" description="SRCR" evidence="32">
    <location>
        <begin position="191"/>
        <end position="305"/>
    </location>
</feature>
<evidence type="ECO:0000256" key="20">
    <source>
        <dbReference type="ARBA" id="ARBA00023002"/>
    </source>
</evidence>
<dbReference type="OrthoDB" id="547291at2759"/>
<evidence type="ECO:0000256" key="24">
    <source>
        <dbReference type="ARBA" id="ARBA00023163"/>
    </source>
</evidence>
<dbReference type="RefSeq" id="XP_005373755.1">
    <property type="nucleotide sequence ID" value="XM_005373698.2"/>
</dbReference>
<dbReference type="Pfam" id="PF01186">
    <property type="entry name" value="Lysyl_oxidase"/>
    <property type="match status" value="1"/>
</dbReference>
<comment type="PTM">
    <text evidence="30">The lysine tyrosylquinone cross-link (LTQ) is generated by condensation of the epsilon-amino group of a lysine with a topaquinone produced by oxidation of tyrosine.</text>
</comment>
<evidence type="ECO:0000256" key="2">
    <source>
        <dbReference type="ARBA" id="ARBA00004123"/>
    </source>
</evidence>
<evidence type="ECO:0000256" key="11">
    <source>
        <dbReference type="ARBA" id="ARBA00022530"/>
    </source>
</evidence>
<dbReference type="GO" id="GO:0005507">
    <property type="term" value="F:copper ion binding"/>
    <property type="evidence" value="ECO:0007669"/>
    <property type="project" value="UniProtKB-UniRule"/>
</dbReference>
<dbReference type="GO" id="GO:0000785">
    <property type="term" value="C:chromatin"/>
    <property type="evidence" value="ECO:0007669"/>
    <property type="project" value="Ensembl"/>
</dbReference>
<dbReference type="Pfam" id="PF00530">
    <property type="entry name" value="SRCR"/>
    <property type="match status" value="4"/>
</dbReference>
<dbReference type="GO" id="GO:0043542">
    <property type="term" value="P:endothelial cell migration"/>
    <property type="evidence" value="ECO:0007669"/>
    <property type="project" value="Ensembl"/>
</dbReference>
<keyword evidence="14" id="KW-0677">Repeat</keyword>
<comment type="function">
    <text evidence="30">Mediates the post-translational oxidative deamination of lysine residues on target proteins leading to the formation of deaminated lysine (allysine).</text>
</comment>
<keyword evidence="24" id="KW-0804">Transcription</keyword>
<evidence type="ECO:0000256" key="25">
    <source>
        <dbReference type="ARBA" id="ARBA00023180"/>
    </source>
</evidence>
<dbReference type="InterPro" id="IPR036772">
    <property type="entry name" value="SRCR-like_dom_sf"/>
</dbReference>
<evidence type="ECO:0000256" key="10">
    <source>
        <dbReference type="ARBA" id="ARBA00022525"/>
    </source>
</evidence>
<keyword evidence="25" id="KW-0325">Glycoprotein</keyword>
<evidence type="ECO:0000256" key="3">
    <source>
        <dbReference type="ARBA" id="ARBA00004240"/>
    </source>
</evidence>
<feature type="disulfide bond" evidence="29">
    <location>
        <begin position="513"/>
        <end position="523"/>
    </location>
</feature>
<dbReference type="PROSITE" id="PS50287">
    <property type="entry name" value="SRCR_2"/>
    <property type="match status" value="4"/>
</dbReference>
<evidence type="ECO:0000256" key="16">
    <source>
        <dbReference type="ARBA" id="ARBA00022824"/>
    </source>
</evidence>
<evidence type="ECO:0000256" key="26">
    <source>
        <dbReference type="ARBA" id="ARBA00023242"/>
    </source>
</evidence>
<evidence type="ECO:0000256" key="21">
    <source>
        <dbReference type="ARBA" id="ARBA00023008"/>
    </source>
</evidence>
<dbReference type="PRINTS" id="PR00074">
    <property type="entry name" value="LYSYLOXIDASE"/>
</dbReference>
<comment type="similarity">
    <text evidence="6 30">Belongs to the lysyl oxidase family.</text>
</comment>
<dbReference type="SMART" id="SM00202">
    <property type="entry name" value="SR"/>
    <property type="match status" value="4"/>
</dbReference>
<dbReference type="GO" id="GO:0030199">
    <property type="term" value="P:collagen fibril organization"/>
    <property type="evidence" value="ECO:0007669"/>
    <property type="project" value="Ensembl"/>
</dbReference>
<evidence type="ECO:0000256" key="13">
    <source>
        <dbReference type="ARBA" id="ARBA00022729"/>
    </source>
</evidence>
<evidence type="ECO:0000256" key="12">
    <source>
        <dbReference type="ARBA" id="ARBA00022723"/>
    </source>
</evidence>
<dbReference type="GO" id="GO:0046688">
    <property type="term" value="P:response to copper ion"/>
    <property type="evidence" value="ECO:0007669"/>
    <property type="project" value="Ensembl"/>
</dbReference>
<feature type="disulfide bond" evidence="29">
    <location>
        <begin position="268"/>
        <end position="278"/>
    </location>
</feature>
<evidence type="ECO:0000256" key="29">
    <source>
        <dbReference type="PROSITE-ProRule" id="PRU00196"/>
    </source>
</evidence>
<feature type="domain" description="SRCR" evidence="32">
    <location>
        <begin position="438"/>
        <end position="545"/>
    </location>
</feature>
<dbReference type="GO" id="GO:1902455">
    <property type="term" value="P:negative regulation of stem cell population maintenance"/>
    <property type="evidence" value="ECO:0007669"/>
    <property type="project" value="Ensembl"/>
</dbReference>
<dbReference type="GO" id="GO:0005615">
    <property type="term" value="C:extracellular space"/>
    <property type="evidence" value="ECO:0007669"/>
    <property type="project" value="UniProtKB-UniRule"/>
</dbReference>
<dbReference type="Ensembl" id="ENSCLAT00000023958.1">
    <property type="protein sequence ID" value="ENSCLAP00000023732.1"/>
    <property type="gene ID" value="ENSCLAG00000016283.1"/>
</dbReference>
<feature type="disulfide bond" evidence="29">
    <location>
        <begin position="398"/>
        <end position="408"/>
    </location>
</feature>
<dbReference type="InterPro" id="IPR019828">
    <property type="entry name" value="Lysyl_oxidase_CS"/>
</dbReference>
<reference evidence="33" key="1">
    <citation type="submission" date="2025-08" db="UniProtKB">
        <authorList>
            <consortium name="Ensembl"/>
        </authorList>
    </citation>
    <scope>IDENTIFICATION</scope>
</reference>
<dbReference type="InterPro" id="IPR050912">
    <property type="entry name" value="LOX-like_protein"/>
</dbReference>
<feature type="signal peptide" evidence="31">
    <location>
        <begin position="1"/>
        <end position="25"/>
    </location>
</feature>
<evidence type="ECO:0000256" key="23">
    <source>
        <dbReference type="ARBA" id="ARBA00023157"/>
    </source>
</evidence>
<dbReference type="EC" id="1.4.3.13" evidence="30"/>
<keyword evidence="16" id="KW-0256">Endoplasmic reticulum</keyword>
<evidence type="ECO:0000256" key="31">
    <source>
        <dbReference type="SAM" id="SignalP"/>
    </source>
</evidence>
<dbReference type="GO" id="GO:0005509">
    <property type="term" value="F:calcium ion binding"/>
    <property type="evidence" value="ECO:0007669"/>
    <property type="project" value="Ensembl"/>
</dbReference>
<dbReference type="FunFam" id="3.10.250.10:FF:000014">
    <property type="entry name" value="Lysyl oxidase homolog 2"/>
    <property type="match status" value="1"/>
</dbReference>
<dbReference type="InterPro" id="IPR001695">
    <property type="entry name" value="Lysyl_oxidase"/>
</dbReference>
<dbReference type="PROSITE" id="PS00420">
    <property type="entry name" value="SRCR_1"/>
    <property type="match status" value="1"/>
</dbReference>
<evidence type="ECO:0000256" key="22">
    <source>
        <dbReference type="ARBA" id="ARBA00023015"/>
    </source>
</evidence>
<dbReference type="AlphaFoldDB" id="A0A8C2YU88"/>
<dbReference type="FunFam" id="3.10.250.10:FF:000008">
    <property type="entry name" value="Lysyl oxidase homolog 2"/>
    <property type="match status" value="1"/>
</dbReference>
<name>A0A8C2YU88_CHILA</name>
<dbReference type="GO" id="GO:0010718">
    <property type="term" value="P:positive regulation of epithelial to mesenchymal transition"/>
    <property type="evidence" value="ECO:0007669"/>
    <property type="project" value="Ensembl"/>
</dbReference>
<keyword evidence="21 30" id="KW-0186">Copper</keyword>
<evidence type="ECO:0000256" key="18">
    <source>
        <dbReference type="ARBA" id="ARBA00022853"/>
    </source>
</evidence>
<evidence type="ECO:0000256" key="7">
    <source>
        <dbReference type="ARBA" id="ARBA00022454"/>
    </source>
</evidence>
<feature type="chain" id="PRO_5034372491" description="Lysyl oxidase homolog" evidence="31">
    <location>
        <begin position="26"/>
        <end position="779"/>
    </location>
</feature>
<keyword evidence="19" id="KW-0084">Basement membrane</keyword>
<accession>A0A8C2YU88</accession>
<evidence type="ECO:0000313" key="33">
    <source>
        <dbReference type="Ensembl" id="ENSCLAP00000023732.1"/>
    </source>
</evidence>
<keyword evidence="13 31" id="KW-0732">Signal</keyword>
<evidence type="ECO:0000256" key="9">
    <source>
        <dbReference type="ARBA" id="ARBA00022491"/>
    </source>
</evidence>
<dbReference type="PANTHER" id="PTHR45817">
    <property type="entry name" value="LYSYL OXIDASE-LIKE-RELATED"/>
    <property type="match status" value="1"/>
</dbReference>
<dbReference type="PANTHER" id="PTHR45817:SF1">
    <property type="entry name" value="LYSYL OXIDASE HOMOLOG 2"/>
    <property type="match status" value="1"/>
</dbReference>
<dbReference type="GeneID" id="102017940"/>
<dbReference type="GO" id="GO:0000122">
    <property type="term" value="P:negative regulation of transcription by RNA polymerase II"/>
    <property type="evidence" value="ECO:0007669"/>
    <property type="project" value="Ensembl"/>
</dbReference>
<dbReference type="GO" id="GO:0016020">
    <property type="term" value="C:membrane"/>
    <property type="evidence" value="ECO:0007669"/>
    <property type="project" value="InterPro"/>
</dbReference>
<evidence type="ECO:0000256" key="28">
    <source>
        <dbReference type="ARBA" id="ARBA00047861"/>
    </source>
</evidence>
<dbReference type="Gene3D" id="3.10.250.10">
    <property type="entry name" value="SRCR-like domain"/>
    <property type="match status" value="4"/>
</dbReference>
<keyword evidence="23 29" id="KW-1015">Disulfide bond</keyword>
<dbReference type="OMA" id="MALSHCR"/>
<dbReference type="FunFam" id="3.10.250.10:FF:000001">
    <property type="entry name" value="Lysyl oxidase 4 isoform X1"/>
    <property type="match status" value="2"/>
</dbReference>
<dbReference type="InterPro" id="IPR001190">
    <property type="entry name" value="SRCR"/>
</dbReference>
<dbReference type="SUPFAM" id="SSF56487">
    <property type="entry name" value="SRCR-like"/>
    <property type="match status" value="4"/>
</dbReference>
<dbReference type="GeneTree" id="ENSGT00940000155874"/>
<dbReference type="Proteomes" id="UP000694398">
    <property type="component" value="Unassembled WGS sequence"/>
</dbReference>
<dbReference type="GO" id="GO:0005604">
    <property type="term" value="C:basement membrane"/>
    <property type="evidence" value="ECO:0007669"/>
    <property type="project" value="UniProtKB-SubCell"/>
</dbReference>
<protein>
    <recommendedName>
        <fullName evidence="30">Lysyl oxidase homolog</fullName>
        <ecNumber evidence="30">1.4.3.13</ecNumber>
    </recommendedName>
</protein>
<keyword evidence="7" id="KW-0158">Chromosome</keyword>
<dbReference type="GO" id="GO:0070492">
    <property type="term" value="F:oligosaccharide binding"/>
    <property type="evidence" value="ECO:0007669"/>
    <property type="project" value="Ensembl"/>
</dbReference>
<dbReference type="GO" id="GO:0070828">
    <property type="term" value="P:heterochromatin organization"/>
    <property type="evidence" value="ECO:0007669"/>
    <property type="project" value="Ensembl"/>
</dbReference>
<evidence type="ECO:0000256" key="30">
    <source>
        <dbReference type="RuleBase" id="RU367046"/>
    </source>
</evidence>
<keyword evidence="22" id="KW-0805">Transcription regulation</keyword>
<dbReference type="PRINTS" id="PR00258">
    <property type="entry name" value="SPERACTRCPTR"/>
</dbReference>
<dbReference type="GO" id="GO:0001935">
    <property type="term" value="P:endothelial cell proliferation"/>
    <property type="evidence" value="ECO:0007669"/>
    <property type="project" value="Ensembl"/>
</dbReference>
<dbReference type="GO" id="GO:0005783">
    <property type="term" value="C:endoplasmic reticulum"/>
    <property type="evidence" value="ECO:0007669"/>
    <property type="project" value="UniProtKB-SubCell"/>
</dbReference>
<evidence type="ECO:0000256" key="14">
    <source>
        <dbReference type="ARBA" id="ARBA00022737"/>
    </source>
</evidence>
<feature type="domain" description="SRCR" evidence="32">
    <location>
        <begin position="61"/>
        <end position="162"/>
    </location>
</feature>
<comment type="subcellular location">
    <subcellularLocation>
        <location evidence="4">Chromosome</location>
    </subcellularLocation>
    <subcellularLocation>
        <location evidence="3">Endoplasmic reticulum</location>
    </subcellularLocation>
    <subcellularLocation>
        <location evidence="2">Nucleus</location>
    </subcellularLocation>
    <subcellularLocation>
        <location evidence="5">Secreted</location>
        <location evidence="5">Extracellular space</location>
        <location evidence="5">Extracellular matrix</location>
        <location evidence="5">Basement membrane</location>
    </subcellularLocation>
</comment>
<gene>
    <name evidence="33" type="primary">LOXL2</name>
</gene>
<evidence type="ECO:0000256" key="8">
    <source>
        <dbReference type="ARBA" id="ARBA00022477"/>
    </source>
</evidence>
<keyword evidence="11" id="KW-0272">Extracellular matrix</keyword>
<comment type="cofactor">
    <cofactor evidence="1 30">
        <name>Cu cation</name>
        <dbReference type="ChEBI" id="CHEBI:23378"/>
    </cofactor>
</comment>
<dbReference type="GO" id="GO:0004720">
    <property type="term" value="F:protein-lysine 6-oxidase activity"/>
    <property type="evidence" value="ECO:0007669"/>
    <property type="project" value="UniProtKB-UniRule"/>
</dbReference>
<comment type="subunit">
    <text evidence="27">Component of some chromatin repressor complex. Interacts with SNAI1. Interacts with TAF10. Interacts with HSPA5. Interacts with EFEMP2.</text>
</comment>
<keyword evidence="9" id="KW-0678">Repressor</keyword>
<dbReference type="GO" id="GO:0001666">
    <property type="term" value="P:response to hypoxia"/>
    <property type="evidence" value="ECO:0007669"/>
    <property type="project" value="Ensembl"/>
</dbReference>
<comment type="caution">
    <text evidence="29">Lacks conserved residue(s) required for the propagation of feature annotation.</text>
</comment>
<keyword evidence="10 30" id="KW-0964">Secreted</keyword>
<feature type="disulfide bond" evidence="29">
    <location>
        <begin position="100"/>
        <end position="161"/>
    </location>
</feature>
<evidence type="ECO:0000256" key="19">
    <source>
        <dbReference type="ARBA" id="ARBA00022869"/>
    </source>
</evidence>
<keyword evidence="18" id="KW-0156">Chromatin regulator</keyword>
<dbReference type="PROSITE" id="PS00926">
    <property type="entry name" value="LYSYL_OXIDASE"/>
    <property type="match status" value="1"/>
</dbReference>
<dbReference type="GO" id="GO:0005654">
    <property type="term" value="C:nucleoplasm"/>
    <property type="evidence" value="ECO:0007669"/>
    <property type="project" value="Ensembl"/>
</dbReference>
<evidence type="ECO:0000259" key="32">
    <source>
        <dbReference type="PROSITE" id="PS50287"/>
    </source>
</evidence>
<sequence>MEKPVGPGLSGCLAVLILLPSLSLAQYDGWPYQLQYPEYFQQPAPEYHQPQVPSDVVKIQLRLAGQKRKHNEGRVEVYYNGQWGTVCDDDFSIHAAHVVCRELGYVEARSWAASSAYGKGEGPIWLDNVYCTGGEATLAACTSNGWGVTDCKHTEDVGVVCSEKRIPGFRFDNSLINQIENLNIQVEDIRIRPVLSALRHRTPVTEGYVEVKIGKAWKQICDKHWTAKNSHVVCGMFGFPGEKTYNTKVYKMLAARRKKRYWPYSMNCTGTEAHVSSCNLGPQVSQDPVKNVTCENGQPVVVSCVPSQVFSPDGPSRFRKAYKPEQPLVRLRGGAQVGEGRVEVLKNGEWGTVCDDNWDLVSASVVCRELGFGTAKEAVTGSRLGQGIGPIHLNEVQCTGTEKSIIECKLNTESQGCNHEEDAGVRCNIPTMGFQKKVRLSGGRNPYEGRVEVLAERNGSLVWGTVCGQNWGIVEAMVVCRQLGLGFASNAFQETWYWHGNDGNRVVMSGVKCSGTELSLAHCRHDEDVFCPQGAVQFGAGVACSETAPDLVLNAEVVKETTYLEERPMSMLLCAREENCLSASAALVQTDEELARHYRRLLRFSSQIHNNGQSDFRPKNGRHAWIWHDCHRHYHSMEVFTHYDLLNLNGTKVAEGHKASFCLEDTECEGAIQKSYECANFGEQGITMGCWDMYRHDIDCQWIDITDVPPGEYLFQVVINPNYEVPESDFSNNIMKCRCRYDGHRIWMYNCHIGGSLSEETEQKFEQFSGLLNNELSVQ</sequence>
<organism evidence="33 34">
    <name type="scientific">Chinchilla lanigera</name>
    <name type="common">Long-tailed chinchilla</name>
    <name type="synonym">Chinchilla villidera</name>
    <dbReference type="NCBI Taxonomy" id="34839"/>
    <lineage>
        <taxon>Eukaryota</taxon>
        <taxon>Metazoa</taxon>
        <taxon>Chordata</taxon>
        <taxon>Craniata</taxon>
        <taxon>Vertebrata</taxon>
        <taxon>Euteleostomi</taxon>
        <taxon>Mammalia</taxon>
        <taxon>Eutheria</taxon>
        <taxon>Euarchontoglires</taxon>
        <taxon>Glires</taxon>
        <taxon>Rodentia</taxon>
        <taxon>Hystricomorpha</taxon>
        <taxon>Chinchillidae</taxon>
        <taxon>Chinchilla</taxon>
    </lineage>
</organism>
<reference evidence="33" key="2">
    <citation type="submission" date="2025-09" db="UniProtKB">
        <authorList>
            <consortium name="Ensembl"/>
        </authorList>
    </citation>
    <scope>IDENTIFICATION</scope>
</reference>
<evidence type="ECO:0000256" key="17">
    <source>
        <dbReference type="ARBA" id="ARBA00022837"/>
    </source>
</evidence>
<feature type="domain" description="SRCR" evidence="32">
    <location>
        <begin position="329"/>
        <end position="428"/>
    </location>
</feature>
<evidence type="ECO:0000256" key="5">
    <source>
        <dbReference type="ARBA" id="ARBA00004302"/>
    </source>
</evidence>
<keyword evidence="15 30" id="KW-0801">TPQ</keyword>
<evidence type="ECO:0000256" key="1">
    <source>
        <dbReference type="ARBA" id="ARBA00001935"/>
    </source>
</evidence>
<keyword evidence="20 30" id="KW-0560">Oxidoreductase</keyword>
<evidence type="ECO:0000256" key="6">
    <source>
        <dbReference type="ARBA" id="ARBA00007492"/>
    </source>
</evidence>
<keyword evidence="34" id="KW-1185">Reference proteome</keyword>
<dbReference type="GO" id="GO:0002040">
    <property type="term" value="P:sprouting angiogenesis"/>
    <property type="evidence" value="ECO:0007669"/>
    <property type="project" value="Ensembl"/>
</dbReference>
<evidence type="ECO:0000256" key="27">
    <source>
        <dbReference type="ARBA" id="ARBA00046895"/>
    </source>
</evidence>
<comment type="catalytic activity">
    <reaction evidence="28 30">
        <text>L-lysyl-[protein] + O2 + H2O = (S)-2-amino-6-oxohexanoyl-[protein] + H2O2 + NH4(+)</text>
        <dbReference type="Rhea" id="RHEA:24544"/>
        <dbReference type="Rhea" id="RHEA-COMP:9752"/>
        <dbReference type="Rhea" id="RHEA-COMP:12448"/>
        <dbReference type="ChEBI" id="CHEBI:15377"/>
        <dbReference type="ChEBI" id="CHEBI:15379"/>
        <dbReference type="ChEBI" id="CHEBI:16240"/>
        <dbReference type="ChEBI" id="CHEBI:28938"/>
        <dbReference type="ChEBI" id="CHEBI:29969"/>
        <dbReference type="ChEBI" id="CHEBI:131803"/>
        <dbReference type="EC" id="1.4.3.13"/>
    </reaction>
</comment>
<keyword evidence="17" id="KW-0106">Calcium</keyword>
<feature type="disulfide bond" evidence="29">
    <location>
        <begin position="467"/>
        <end position="531"/>
    </location>
</feature>
<evidence type="ECO:0000313" key="34">
    <source>
        <dbReference type="Proteomes" id="UP000694398"/>
    </source>
</evidence>
<keyword evidence="8 30" id="KW-0886">LTQ</keyword>
<feature type="disulfide bond" evidence="29">
    <location>
        <begin position="131"/>
        <end position="141"/>
    </location>
</feature>
<dbReference type="GO" id="GO:0001837">
    <property type="term" value="P:epithelial to mesenchymal transition"/>
    <property type="evidence" value="ECO:0007669"/>
    <property type="project" value="Ensembl"/>
</dbReference>
<evidence type="ECO:0000256" key="4">
    <source>
        <dbReference type="ARBA" id="ARBA00004286"/>
    </source>
</evidence>
<evidence type="ECO:0000256" key="15">
    <source>
        <dbReference type="ARBA" id="ARBA00022772"/>
    </source>
</evidence>
<feature type="disulfide bond" evidence="29">
    <location>
        <begin position="87"/>
        <end position="151"/>
    </location>
</feature>
<dbReference type="GO" id="GO:0032332">
    <property type="term" value="P:positive regulation of chondrocyte differentiation"/>
    <property type="evidence" value="ECO:0007669"/>
    <property type="project" value="Ensembl"/>
</dbReference>
<proteinExistence type="inferred from homology"/>
<keyword evidence="12 30" id="KW-0479">Metal-binding</keyword>
<dbReference type="CTD" id="4017"/>
<keyword evidence="26" id="KW-0539">Nucleus</keyword>